<keyword evidence="2" id="KW-0238">DNA-binding</keyword>
<comment type="caution">
    <text evidence="5">The sequence shown here is derived from an EMBL/GenBank/DDBJ whole genome shotgun (WGS) entry which is preliminary data.</text>
</comment>
<evidence type="ECO:0000313" key="6">
    <source>
        <dbReference type="Proteomes" id="UP000652755"/>
    </source>
</evidence>
<dbReference type="InterPro" id="IPR018060">
    <property type="entry name" value="HTH_AraC"/>
</dbReference>
<dbReference type="Gene3D" id="1.10.10.60">
    <property type="entry name" value="Homeodomain-like"/>
    <property type="match status" value="1"/>
</dbReference>
<dbReference type="RefSeq" id="WP_187073424.1">
    <property type="nucleotide sequence ID" value="NZ_JACRYL010000032.1"/>
</dbReference>
<keyword evidence="3" id="KW-0804">Transcription</keyword>
<dbReference type="InterPro" id="IPR020449">
    <property type="entry name" value="Tscrpt_reg_AraC-type_HTH"/>
</dbReference>
<dbReference type="SMART" id="SM00342">
    <property type="entry name" value="HTH_ARAC"/>
    <property type="match status" value="1"/>
</dbReference>
<dbReference type="InterPro" id="IPR009057">
    <property type="entry name" value="Homeodomain-like_sf"/>
</dbReference>
<dbReference type="EMBL" id="JACRYL010000032">
    <property type="protein sequence ID" value="MBC6113005.1"/>
    <property type="molecule type" value="Genomic_DNA"/>
</dbReference>
<keyword evidence="6" id="KW-1185">Reference proteome</keyword>
<organism evidence="5 6">
    <name type="scientific">Pedobacter fastidiosus</name>
    <dbReference type="NCBI Taxonomy" id="2765361"/>
    <lineage>
        <taxon>Bacteria</taxon>
        <taxon>Pseudomonadati</taxon>
        <taxon>Bacteroidota</taxon>
        <taxon>Sphingobacteriia</taxon>
        <taxon>Sphingobacteriales</taxon>
        <taxon>Sphingobacteriaceae</taxon>
        <taxon>Pedobacter</taxon>
    </lineage>
</organism>
<accession>A0ABR7KYB1</accession>
<evidence type="ECO:0000256" key="1">
    <source>
        <dbReference type="ARBA" id="ARBA00023015"/>
    </source>
</evidence>
<keyword evidence="1" id="KW-0805">Transcription regulation</keyword>
<evidence type="ECO:0000256" key="3">
    <source>
        <dbReference type="ARBA" id="ARBA00023163"/>
    </source>
</evidence>
<dbReference type="SUPFAM" id="SSF46689">
    <property type="entry name" value="Homeodomain-like"/>
    <property type="match status" value="1"/>
</dbReference>
<dbReference type="PRINTS" id="PR00032">
    <property type="entry name" value="HTHARAC"/>
</dbReference>
<sequence>MTSIVPLRVRTITEFHRITGLSGPLHPLISLIDYAEIRLPEERNGVSAVFDFYSISVKRGLNFKMIYGQQPYDFDEGIMYFLAPGQVLRVEAETDSSSKPTGWLLLIHPDFLRRTALSKNIRQYGYFGYSANEALFLSEREEKRVGDIIDHIGQECLAYTDRFSQPIIIAHLEALLGNADRFYHRQFITRNVTSHRILNKVENLLEDYFLGEKHLKQGIPSVIYVAGKLNISPNYLSGLLKTLTGLNTQQHIHEKLVEVAKQKLSATDLTVSEIAYSFGFEHLPSFSKMFKQKTGQSPVAFRQSFHN</sequence>
<evidence type="ECO:0000256" key="2">
    <source>
        <dbReference type="ARBA" id="ARBA00023125"/>
    </source>
</evidence>
<name>A0ABR7KYB1_9SPHI</name>
<dbReference type="PANTHER" id="PTHR43280:SF32">
    <property type="entry name" value="TRANSCRIPTIONAL REGULATORY PROTEIN"/>
    <property type="match status" value="1"/>
</dbReference>
<feature type="domain" description="HTH araC/xylS-type" evidence="4">
    <location>
        <begin position="199"/>
        <end position="304"/>
    </location>
</feature>
<evidence type="ECO:0000259" key="4">
    <source>
        <dbReference type="PROSITE" id="PS01124"/>
    </source>
</evidence>
<evidence type="ECO:0000313" key="5">
    <source>
        <dbReference type="EMBL" id="MBC6113005.1"/>
    </source>
</evidence>
<protein>
    <submittedName>
        <fullName evidence="5">AraC family transcriptional regulator</fullName>
    </submittedName>
</protein>
<proteinExistence type="predicted"/>
<gene>
    <name evidence="5" type="ORF">H7U22_21515</name>
</gene>
<dbReference type="PROSITE" id="PS01124">
    <property type="entry name" value="HTH_ARAC_FAMILY_2"/>
    <property type="match status" value="1"/>
</dbReference>
<reference evidence="5 6" key="1">
    <citation type="submission" date="2020-08" db="EMBL/GenBank/DDBJ databases">
        <authorList>
            <person name="Sun Q."/>
            <person name="Inoue M."/>
        </authorList>
    </citation>
    <scope>NUCLEOTIDE SEQUENCE [LARGE SCALE GENOMIC DNA]</scope>
    <source>
        <strain evidence="5 6">CCM 8938</strain>
    </source>
</reference>
<dbReference type="Pfam" id="PF12833">
    <property type="entry name" value="HTH_18"/>
    <property type="match status" value="1"/>
</dbReference>
<dbReference type="Proteomes" id="UP000652755">
    <property type="component" value="Unassembled WGS sequence"/>
</dbReference>
<dbReference type="PANTHER" id="PTHR43280">
    <property type="entry name" value="ARAC-FAMILY TRANSCRIPTIONAL REGULATOR"/>
    <property type="match status" value="1"/>
</dbReference>